<dbReference type="EMBL" id="JAQQAF010000002">
    <property type="protein sequence ID" value="KAJ8506149.1"/>
    <property type="molecule type" value="Genomic_DNA"/>
</dbReference>
<accession>A0AAV8RTJ1</accession>
<gene>
    <name evidence="1" type="ORF">OPV22_007035</name>
</gene>
<dbReference type="AlphaFoldDB" id="A0AAV8RTJ1"/>
<reference evidence="1 2" key="1">
    <citation type="submission" date="2022-12" db="EMBL/GenBank/DDBJ databases">
        <title>Chromosome-scale assembly of the Ensete ventricosum genome.</title>
        <authorList>
            <person name="Dussert Y."/>
            <person name="Stocks J."/>
            <person name="Wendawek A."/>
            <person name="Woldeyes F."/>
            <person name="Nichols R.A."/>
            <person name="Borrell J.S."/>
        </authorList>
    </citation>
    <scope>NUCLEOTIDE SEQUENCE [LARGE SCALE GENOMIC DNA]</scope>
    <source>
        <strain evidence="2">cv. Maze</strain>
        <tissue evidence="1">Seeds</tissue>
    </source>
</reference>
<dbReference type="Proteomes" id="UP001222027">
    <property type="component" value="Unassembled WGS sequence"/>
</dbReference>
<evidence type="ECO:0000313" key="1">
    <source>
        <dbReference type="EMBL" id="KAJ8506149.1"/>
    </source>
</evidence>
<evidence type="ECO:0000313" key="2">
    <source>
        <dbReference type="Proteomes" id="UP001222027"/>
    </source>
</evidence>
<proteinExistence type="predicted"/>
<protein>
    <submittedName>
        <fullName evidence="1">Uncharacterized protein</fullName>
    </submittedName>
</protein>
<comment type="caution">
    <text evidence="1">The sequence shown here is derived from an EMBL/GenBank/DDBJ whole genome shotgun (WGS) entry which is preliminary data.</text>
</comment>
<keyword evidence="2" id="KW-1185">Reference proteome</keyword>
<sequence>MLPDYQGAMEQRFIVLGWRSAARRTVHDDLVEEAKFLGLFGRHERVALHEPLDPLRVAGVDGVEAIADLEYLLGLDGDVGGLAGRAAGGLVS</sequence>
<name>A0AAV8RTJ1_ENSVE</name>
<organism evidence="1 2">
    <name type="scientific">Ensete ventricosum</name>
    <name type="common">Abyssinian banana</name>
    <name type="synonym">Musa ensete</name>
    <dbReference type="NCBI Taxonomy" id="4639"/>
    <lineage>
        <taxon>Eukaryota</taxon>
        <taxon>Viridiplantae</taxon>
        <taxon>Streptophyta</taxon>
        <taxon>Embryophyta</taxon>
        <taxon>Tracheophyta</taxon>
        <taxon>Spermatophyta</taxon>
        <taxon>Magnoliopsida</taxon>
        <taxon>Liliopsida</taxon>
        <taxon>Zingiberales</taxon>
        <taxon>Musaceae</taxon>
        <taxon>Ensete</taxon>
    </lineage>
</organism>